<keyword evidence="7 13" id="KW-0201">Cytochrome c-type biogenesis</keyword>
<evidence type="ECO:0000256" key="8">
    <source>
        <dbReference type="ARBA" id="ARBA00022968"/>
    </source>
</evidence>
<comment type="caution">
    <text evidence="16">The sequence shown here is derived from an EMBL/GenBank/DDBJ whole genome shotgun (WGS) entry which is preliminary data.</text>
</comment>
<evidence type="ECO:0000256" key="4">
    <source>
        <dbReference type="ARBA" id="ARBA00022617"/>
    </source>
</evidence>
<proteinExistence type="inferred from homology"/>
<organism evidence="16 17">
    <name type="scientific">Pontibacterium sinense</name>
    <dbReference type="NCBI Taxonomy" id="2781979"/>
    <lineage>
        <taxon>Bacteria</taxon>
        <taxon>Pseudomonadati</taxon>
        <taxon>Pseudomonadota</taxon>
        <taxon>Gammaproteobacteria</taxon>
        <taxon>Oceanospirillales</taxon>
        <taxon>Oceanospirillaceae</taxon>
        <taxon>Pontibacterium</taxon>
    </lineage>
</organism>
<feature type="binding site" description="axial binding residue" evidence="13 14">
    <location>
        <position position="128"/>
    </location>
    <ligand>
        <name>heme</name>
        <dbReference type="ChEBI" id="CHEBI:30413"/>
    </ligand>
    <ligandPart>
        <name>Fe</name>
        <dbReference type="ChEBI" id="CHEBI:18248"/>
    </ligandPart>
</feature>
<evidence type="ECO:0000256" key="13">
    <source>
        <dbReference type="HAMAP-Rule" id="MF_01959"/>
    </source>
</evidence>
<evidence type="ECO:0000256" key="12">
    <source>
        <dbReference type="ARBA" id="ARBA00056663"/>
    </source>
</evidence>
<feature type="topological domain" description="Cytoplasmic" evidence="13">
    <location>
        <begin position="1"/>
        <end position="8"/>
    </location>
</feature>
<evidence type="ECO:0000256" key="14">
    <source>
        <dbReference type="PIRSR" id="PIRSR604329-50"/>
    </source>
</evidence>
<evidence type="ECO:0000313" key="17">
    <source>
        <dbReference type="Proteomes" id="UP000640333"/>
    </source>
</evidence>
<protein>
    <recommendedName>
        <fullName evidence="13">Cytochrome c-type biogenesis protein CcmE</fullName>
    </recommendedName>
    <alternativeName>
        <fullName evidence="13">Cytochrome c maturation protein E</fullName>
    </alternativeName>
    <alternativeName>
        <fullName evidence="13">Heme chaperone CcmE</fullName>
    </alternativeName>
</protein>
<dbReference type="InterPro" id="IPR012340">
    <property type="entry name" value="NA-bd_OB-fold"/>
</dbReference>
<keyword evidence="8 13" id="KW-0735">Signal-anchor</keyword>
<evidence type="ECO:0000256" key="7">
    <source>
        <dbReference type="ARBA" id="ARBA00022748"/>
    </source>
</evidence>
<evidence type="ECO:0000256" key="2">
    <source>
        <dbReference type="ARBA" id="ARBA00022475"/>
    </source>
</evidence>
<evidence type="ECO:0000256" key="3">
    <source>
        <dbReference type="ARBA" id="ARBA00022519"/>
    </source>
</evidence>
<dbReference type="PANTHER" id="PTHR34128">
    <property type="entry name" value="CYTOCHROME C-TYPE BIOGENESIS PROTEIN CCME HOMOLOG, MITOCHONDRIAL"/>
    <property type="match status" value="1"/>
</dbReference>
<dbReference type="PANTHER" id="PTHR34128:SF2">
    <property type="entry name" value="CYTOCHROME C-TYPE BIOGENESIS PROTEIN CCME HOMOLOG, MITOCHONDRIAL"/>
    <property type="match status" value="1"/>
</dbReference>
<keyword evidence="4 13" id="KW-0349">Heme</keyword>
<dbReference type="InterPro" id="IPR036127">
    <property type="entry name" value="CcmE-like_sf"/>
</dbReference>
<name>A0A8J7FHX9_9GAMM</name>
<dbReference type="NCBIfam" id="NF009727">
    <property type="entry name" value="PRK13254.1-1"/>
    <property type="match status" value="1"/>
</dbReference>
<dbReference type="GO" id="GO:0005886">
    <property type="term" value="C:plasma membrane"/>
    <property type="evidence" value="ECO:0007669"/>
    <property type="project" value="UniProtKB-SubCell"/>
</dbReference>
<accession>A0A8J7FHX9</accession>
<evidence type="ECO:0000313" key="16">
    <source>
        <dbReference type="EMBL" id="MBE9396418.1"/>
    </source>
</evidence>
<dbReference type="Gene3D" id="2.40.50.140">
    <property type="entry name" value="Nucleic acid-binding proteins"/>
    <property type="match status" value="1"/>
</dbReference>
<feature type="topological domain" description="Extracellular" evidence="13">
    <location>
        <begin position="30"/>
        <end position="153"/>
    </location>
</feature>
<evidence type="ECO:0000256" key="1">
    <source>
        <dbReference type="ARBA" id="ARBA00004533"/>
    </source>
</evidence>
<sequence length="153" mass="16837">MNPKRKQRLIIVLFIVFGVGIAVGLTMFALSQNINLFYSPTQIVKGEAPENTRIRAGGMVVENSVQRDPNSLKVTFGMTDYAENVTVEFTGILPDLFREGQGIVAQGMMDESGVFQASEVLAKHDENYMPPEVADALEKAGKMPKPEAEVFNK</sequence>
<gene>
    <name evidence="13 16" type="primary">ccmE</name>
    <name evidence="13" type="synonym">cycJ</name>
    <name evidence="16" type="ORF">IOQ59_03995</name>
</gene>
<keyword evidence="11 13" id="KW-0472">Membrane</keyword>
<dbReference type="GO" id="GO:0017004">
    <property type="term" value="P:cytochrome complex assembly"/>
    <property type="evidence" value="ECO:0007669"/>
    <property type="project" value="UniProtKB-KW"/>
</dbReference>
<dbReference type="Proteomes" id="UP000640333">
    <property type="component" value="Unassembled WGS sequence"/>
</dbReference>
<evidence type="ECO:0000256" key="9">
    <source>
        <dbReference type="ARBA" id="ARBA00022989"/>
    </source>
</evidence>
<dbReference type="EMBL" id="JADEYS010000003">
    <property type="protein sequence ID" value="MBE9396418.1"/>
    <property type="molecule type" value="Genomic_DNA"/>
</dbReference>
<dbReference type="AlphaFoldDB" id="A0A8J7FHX9"/>
<comment type="function">
    <text evidence="12 13">Heme chaperone required for the biogenesis of c-type cytochromes. Transiently binds heme delivered by CcmC and transfers the heme to apo-cytochromes in a process facilitated by CcmF and CcmH.</text>
</comment>
<dbReference type="GO" id="GO:0046872">
    <property type="term" value="F:metal ion binding"/>
    <property type="evidence" value="ECO:0007669"/>
    <property type="project" value="UniProtKB-KW"/>
</dbReference>
<evidence type="ECO:0000256" key="6">
    <source>
        <dbReference type="ARBA" id="ARBA00022723"/>
    </source>
</evidence>
<keyword evidence="2 13" id="KW-1003">Cell membrane</keyword>
<evidence type="ECO:0000256" key="10">
    <source>
        <dbReference type="ARBA" id="ARBA00023004"/>
    </source>
</evidence>
<keyword evidence="5 13" id="KW-0812">Transmembrane</keyword>
<dbReference type="SUPFAM" id="SSF82093">
    <property type="entry name" value="Heme chaperone CcmE"/>
    <property type="match status" value="1"/>
</dbReference>
<dbReference type="NCBIfam" id="NF009731">
    <property type="entry name" value="PRK13254.1-5"/>
    <property type="match status" value="1"/>
</dbReference>
<comment type="similarity">
    <text evidence="13">Belongs to the CcmE/CycJ family.</text>
</comment>
<dbReference type="NCBIfam" id="NF009729">
    <property type="entry name" value="PRK13254.1-3"/>
    <property type="match status" value="1"/>
</dbReference>
<dbReference type="NCBIfam" id="NF009638">
    <property type="entry name" value="PRK13165.1"/>
    <property type="match status" value="1"/>
</dbReference>
<keyword evidence="17" id="KW-1185">Reference proteome</keyword>
<dbReference type="HAMAP" id="MF_01959">
    <property type="entry name" value="CcmE"/>
    <property type="match status" value="1"/>
</dbReference>
<dbReference type="FunFam" id="2.40.50.140:FF:000104">
    <property type="entry name" value="Cytochrome c-type biogenesis protein CcmE"/>
    <property type="match status" value="1"/>
</dbReference>
<evidence type="ECO:0000256" key="5">
    <source>
        <dbReference type="ARBA" id="ARBA00022692"/>
    </source>
</evidence>
<keyword evidence="10 13" id="KW-0408">Iron</keyword>
<dbReference type="GO" id="GO:0017003">
    <property type="term" value="P:protein-heme linkage"/>
    <property type="evidence" value="ECO:0007669"/>
    <property type="project" value="UniProtKB-UniRule"/>
</dbReference>
<feature type="transmembrane region" description="Helical" evidence="15">
    <location>
        <begin position="9"/>
        <end position="30"/>
    </location>
</feature>
<reference evidence="16" key="1">
    <citation type="submission" date="2020-10" db="EMBL/GenBank/DDBJ databases">
        <title>Bacterium isolated from coastal waters sediment.</title>
        <authorList>
            <person name="Chen R.-J."/>
            <person name="Lu D.-C."/>
            <person name="Zhu K.-L."/>
            <person name="Du Z.-J."/>
        </authorList>
    </citation>
    <scope>NUCLEOTIDE SEQUENCE</scope>
    <source>
        <strain evidence="16">N1Y112</strain>
    </source>
</reference>
<keyword evidence="6 13" id="KW-0479">Metal-binding</keyword>
<feature type="binding site" description="covalent" evidence="13 14">
    <location>
        <position position="124"/>
    </location>
    <ligand>
        <name>heme</name>
        <dbReference type="ChEBI" id="CHEBI:30413"/>
    </ligand>
</feature>
<comment type="subcellular location">
    <subcellularLocation>
        <location evidence="1">Cell inner membrane</location>
    </subcellularLocation>
    <subcellularLocation>
        <location evidence="13">Cell membrane</location>
        <topology evidence="13">Single-pass type II membrane protein</topology>
    </subcellularLocation>
</comment>
<dbReference type="GO" id="GO:0020037">
    <property type="term" value="F:heme binding"/>
    <property type="evidence" value="ECO:0007669"/>
    <property type="project" value="InterPro"/>
</dbReference>
<evidence type="ECO:0000256" key="11">
    <source>
        <dbReference type="ARBA" id="ARBA00023136"/>
    </source>
</evidence>
<keyword evidence="3" id="KW-0997">Cell inner membrane</keyword>
<dbReference type="RefSeq" id="WP_193951971.1">
    <property type="nucleotide sequence ID" value="NZ_JADEYS010000003.1"/>
</dbReference>
<dbReference type="Pfam" id="PF03100">
    <property type="entry name" value="CcmE"/>
    <property type="match status" value="1"/>
</dbReference>
<keyword evidence="9 13" id="KW-1133">Transmembrane helix</keyword>
<dbReference type="InterPro" id="IPR004329">
    <property type="entry name" value="CcmE"/>
</dbReference>
<evidence type="ECO:0000256" key="15">
    <source>
        <dbReference type="SAM" id="Phobius"/>
    </source>
</evidence>